<feature type="transmembrane region" description="Helical" evidence="1">
    <location>
        <begin position="193"/>
        <end position="216"/>
    </location>
</feature>
<dbReference type="Pfam" id="PF16013">
    <property type="entry name" value="DUF4781"/>
    <property type="match status" value="1"/>
</dbReference>
<reference evidence="3" key="1">
    <citation type="submission" date="2015-11" db="EMBL/GenBank/DDBJ databases">
        <title>De novo transcriptome assembly of four potential Pierce s Disease insect vectors from Arizona vineyards.</title>
        <authorList>
            <person name="Tassone E.E."/>
        </authorList>
    </citation>
    <scope>NUCLEOTIDE SEQUENCE</scope>
</reference>
<gene>
    <name evidence="3" type="ORF">g.9815</name>
</gene>
<dbReference type="PANTHER" id="PTHR21115:SF0">
    <property type="entry name" value="GH06117P-RELATED"/>
    <property type="match status" value="1"/>
</dbReference>
<name>A0A1B6L2J9_9HEMI</name>
<proteinExistence type="predicted"/>
<feature type="transmembrane region" description="Helical" evidence="1">
    <location>
        <begin position="297"/>
        <end position="319"/>
    </location>
</feature>
<accession>A0A1B6L2J9</accession>
<feature type="domain" description="DUF4781" evidence="2">
    <location>
        <begin position="126"/>
        <end position="372"/>
    </location>
</feature>
<keyword evidence="1" id="KW-1133">Transmembrane helix</keyword>
<dbReference type="InterPro" id="IPR031962">
    <property type="entry name" value="DUF4781"/>
</dbReference>
<sequence>MVEDLKLWKRRARSYQQSCCNSFGDRIYDRVDEEQLAFKVGYAIYNAPSEVNEENKTAVYTKAQESHIKLVCDKVKSLHPPGENTFYISYLYIVIRLRNKKNDEGVQVLFRVPKFEESKPILDNHDFIDPKPRRYETWNDYLRKNKLPKCDMCYPVNGIYSVTDGSVDIEFGKSPACDTSAAVFTGLDVSSTVLLVGATGVTLVSLAVPIAAPFVWGATATVLASGTYETARNFYRLHDIKKHGESLGLANPDSRSAWLSLAGSVVGMASIGTTAIAKGVVATESAISRAGLMTLRVLNVSSLAISGIGVVNGIITLVMKRVNGTLETVDILQFTSACLFFLNALVTYNLACKLIEELAYSDLTNLFNLRENVSFRAIKDIVEFNDSTTYSILRQLVLGVKSLFIPDISIDDLESLALKVYSLLLKKQSGAISVDKFLIETTFIVHTIWKRYENVIMSVVEDIKNTFKISYWQEIIPKQTSTNLEIPRQMCKEVDWVVETCGISNHSNEHRNLMTFARAFATTYGSTTDQEFINRFKFYCDCIVAQFREEREIYENELDSKSSETNFDRSDFDQSYGIEGNKHEFFFNKALDKVNHPDFLGNIDELYENLPRIEETQSQVPYLQTTRSKIYTFCGPLNEKELTNDFYWNKASDLSGFKTDCTNSVMTRRNDLVVIQPISNSVDDPESNQVIELEALVIHTTYLNYCHMGLLLVILK</sequence>
<dbReference type="AlphaFoldDB" id="A0A1B6L2J9"/>
<evidence type="ECO:0000256" key="1">
    <source>
        <dbReference type="SAM" id="Phobius"/>
    </source>
</evidence>
<protein>
    <recommendedName>
        <fullName evidence="2">DUF4781 domain-containing protein</fullName>
    </recommendedName>
</protein>
<dbReference type="PANTHER" id="PTHR21115">
    <property type="entry name" value="GH06117P-RELATED"/>
    <property type="match status" value="1"/>
</dbReference>
<keyword evidence="1" id="KW-0472">Membrane</keyword>
<organism evidence="3">
    <name type="scientific">Graphocephala atropunctata</name>
    <dbReference type="NCBI Taxonomy" id="36148"/>
    <lineage>
        <taxon>Eukaryota</taxon>
        <taxon>Metazoa</taxon>
        <taxon>Ecdysozoa</taxon>
        <taxon>Arthropoda</taxon>
        <taxon>Hexapoda</taxon>
        <taxon>Insecta</taxon>
        <taxon>Pterygota</taxon>
        <taxon>Neoptera</taxon>
        <taxon>Paraneoptera</taxon>
        <taxon>Hemiptera</taxon>
        <taxon>Auchenorrhyncha</taxon>
        <taxon>Membracoidea</taxon>
        <taxon>Cicadellidae</taxon>
        <taxon>Cicadellinae</taxon>
        <taxon>Cicadellini</taxon>
        <taxon>Graphocephala</taxon>
    </lineage>
</organism>
<keyword evidence="1" id="KW-0812">Transmembrane</keyword>
<dbReference type="EMBL" id="GEBQ01022025">
    <property type="protein sequence ID" value="JAT17952.1"/>
    <property type="molecule type" value="Transcribed_RNA"/>
</dbReference>
<evidence type="ECO:0000259" key="2">
    <source>
        <dbReference type="Pfam" id="PF16013"/>
    </source>
</evidence>
<feature type="transmembrane region" description="Helical" evidence="1">
    <location>
        <begin position="257"/>
        <end position="277"/>
    </location>
</feature>
<evidence type="ECO:0000313" key="3">
    <source>
        <dbReference type="EMBL" id="JAT17952.1"/>
    </source>
</evidence>